<dbReference type="EMBL" id="SMRU01000026">
    <property type="protein sequence ID" value="TDF91880.1"/>
    <property type="molecule type" value="Genomic_DNA"/>
</dbReference>
<feature type="non-terminal residue" evidence="2">
    <location>
        <position position="1"/>
    </location>
</feature>
<sequence>CPEAAPGTESIPATNFLFPSEGVILVFEIPAVSWALTAVLSAAGAYHLYLAARARQATDRINEALHALMHAAMAAMIWNLAPAALLAQIGVLAAAALWFTLQAIARPEYKLLCTGTQGRITCAYHAATMAAAALMLTMMNTPTSQTATGTGIGTTGMPQMNMGGMDMGSMPMNHHTTTPAAATSTANPLTALFAHQSAPALILAILFGTAAITFTTLLLRRQPTTGHGTHHNKHNNRTKHALEATGAATMALMFAIATMTS</sequence>
<dbReference type="Proteomes" id="UP000295511">
    <property type="component" value="Unassembled WGS sequence"/>
</dbReference>
<feature type="transmembrane region" description="Helical" evidence="1">
    <location>
        <begin position="84"/>
        <end position="101"/>
    </location>
</feature>
<accession>A0A4R5KCS7</accession>
<feature type="transmembrane region" description="Helical" evidence="1">
    <location>
        <begin position="198"/>
        <end position="219"/>
    </location>
</feature>
<dbReference type="RefSeq" id="WP_133205861.1">
    <property type="nucleotide sequence ID" value="NZ_SMRU01000026.1"/>
</dbReference>
<dbReference type="OrthoDB" id="4942406at2"/>
<dbReference type="Pfam" id="PF17197">
    <property type="entry name" value="DUF5134"/>
    <property type="match status" value="1"/>
</dbReference>
<gene>
    <name evidence="2" type="ORF">E1809_19260</name>
</gene>
<reference evidence="2 3" key="1">
    <citation type="submission" date="2019-03" db="EMBL/GenBank/DDBJ databases">
        <title>Whole genome sequence of Arthrobacter sp JH1-1.</title>
        <authorList>
            <person name="Trinh H.N."/>
        </authorList>
    </citation>
    <scope>NUCLEOTIDE SEQUENCE [LARGE SCALE GENOMIC DNA]</scope>
    <source>
        <strain evidence="2 3">JH1-1</strain>
    </source>
</reference>
<evidence type="ECO:0000256" key="1">
    <source>
        <dbReference type="SAM" id="Phobius"/>
    </source>
</evidence>
<evidence type="ECO:0000313" key="3">
    <source>
        <dbReference type="Proteomes" id="UP000295511"/>
    </source>
</evidence>
<feature type="transmembrane region" description="Helical" evidence="1">
    <location>
        <begin position="240"/>
        <end position="259"/>
    </location>
</feature>
<keyword evidence="3" id="KW-1185">Reference proteome</keyword>
<keyword evidence="1" id="KW-1133">Transmembrane helix</keyword>
<organism evidence="2 3">
    <name type="scientific">Arthrobacter terricola</name>
    <dbReference type="NCBI Taxonomy" id="2547396"/>
    <lineage>
        <taxon>Bacteria</taxon>
        <taxon>Bacillati</taxon>
        <taxon>Actinomycetota</taxon>
        <taxon>Actinomycetes</taxon>
        <taxon>Micrococcales</taxon>
        <taxon>Micrococcaceae</taxon>
        <taxon>Arthrobacter</taxon>
    </lineage>
</organism>
<keyword evidence="1" id="KW-0812">Transmembrane</keyword>
<name>A0A4R5KCS7_9MICC</name>
<protein>
    <submittedName>
        <fullName evidence="2">DUF5134 domain-containing protein</fullName>
    </submittedName>
</protein>
<feature type="transmembrane region" description="Helical" evidence="1">
    <location>
        <begin position="24"/>
        <end position="49"/>
    </location>
</feature>
<comment type="caution">
    <text evidence="2">The sequence shown here is derived from an EMBL/GenBank/DDBJ whole genome shotgun (WGS) entry which is preliminary data.</text>
</comment>
<evidence type="ECO:0000313" key="2">
    <source>
        <dbReference type="EMBL" id="TDF91880.1"/>
    </source>
</evidence>
<proteinExistence type="predicted"/>
<dbReference type="AlphaFoldDB" id="A0A4R5KCS7"/>
<keyword evidence="1" id="KW-0472">Membrane</keyword>
<dbReference type="InterPro" id="IPR033458">
    <property type="entry name" value="DUF5134"/>
</dbReference>